<feature type="region of interest" description="Disordered" evidence="10">
    <location>
        <begin position="535"/>
        <end position="571"/>
    </location>
</feature>
<proteinExistence type="inferred from homology"/>
<feature type="region of interest" description="Disordered" evidence="10">
    <location>
        <begin position="469"/>
        <end position="507"/>
    </location>
</feature>
<keyword evidence="6" id="KW-0862">Zinc</keyword>
<accession>A0AAN6PLX5</accession>
<reference evidence="13" key="1">
    <citation type="journal article" date="2023" name="Mol. Phylogenet. Evol.">
        <title>Genome-scale phylogeny and comparative genomics of the fungal order Sordariales.</title>
        <authorList>
            <person name="Hensen N."/>
            <person name="Bonometti L."/>
            <person name="Westerberg I."/>
            <person name="Brannstrom I.O."/>
            <person name="Guillou S."/>
            <person name="Cros-Aarteil S."/>
            <person name="Calhoun S."/>
            <person name="Haridas S."/>
            <person name="Kuo A."/>
            <person name="Mondo S."/>
            <person name="Pangilinan J."/>
            <person name="Riley R."/>
            <person name="LaButti K."/>
            <person name="Andreopoulos B."/>
            <person name="Lipzen A."/>
            <person name="Chen C."/>
            <person name="Yan M."/>
            <person name="Daum C."/>
            <person name="Ng V."/>
            <person name="Clum A."/>
            <person name="Steindorff A."/>
            <person name="Ohm R.A."/>
            <person name="Martin F."/>
            <person name="Silar P."/>
            <person name="Natvig D.O."/>
            <person name="Lalanne C."/>
            <person name="Gautier V."/>
            <person name="Ament-Velasquez S.L."/>
            <person name="Kruys A."/>
            <person name="Hutchinson M.I."/>
            <person name="Powell A.J."/>
            <person name="Barry K."/>
            <person name="Miller A.N."/>
            <person name="Grigoriev I.V."/>
            <person name="Debuchy R."/>
            <person name="Gladieux P."/>
            <person name="Hiltunen Thoren M."/>
            <person name="Johannesson H."/>
        </authorList>
    </citation>
    <scope>NUCLEOTIDE SEQUENCE [LARGE SCALE GENOMIC DNA]</scope>
    <source>
        <strain evidence="13">CBS 284.82</strain>
    </source>
</reference>
<protein>
    <recommendedName>
        <fullName evidence="11">C2H2-type domain-containing protein</fullName>
    </recommendedName>
</protein>
<keyword evidence="2" id="KW-0678">Repressor</keyword>
<organism evidence="12 13">
    <name type="scientific">Parachaetomium inaequale</name>
    <dbReference type="NCBI Taxonomy" id="2588326"/>
    <lineage>
        <taxon>Eukaryota</taxon>
        <taxon>Fungi</taxon>
        <taxon>Dikarya</taxon>
        <taxon>Ascomycota</taxon>
        <taxon>Pezizomycotina</taxon>
        <taxon>Sordariomycetes</taxon>
        <taxon>Sordariomycetidae</taxon>
        <taxon>Sordariales</taxon>
        <taxon>Chaetomiaceae</taxon>
        <taxon>Parachaetomium</taxon>
    </lineage>
</organism>
<dbReference type="GO" id="GO:0045944">
    <property type="term" value="P:positive regulation of transcription by RNA polymerase II"/>
    <property type="evidence" value="ECO:0007669"/>
    <property type="project" value="TreeGrafter"/>
</dbReference>
<evidence type="ECO:0000256" key="2">
    <source>
        <dbReference type="ARBA" id="ARBA00022491"/>
    </source>
</evidence>
<dbReference type="FunFam" id="3.30.160.60:FF:001875">
    <property type="entry name" value="pH-response transcription factor pacC/RIM101"/>
    <property type="match status" value="1"/>
</dbReference>
<dbReference type="InterPro" id="IPR013087">
    <property type="entry name" value="Znf_C2H2_type"/>
</dbReference>
<evidence type="ECO:0000256" key="8">
    <source>
        <dbReference type="ARBA" id="ARBA00038089"/>
    </source>
</evidence>
<comment type="similarity">
    <text evidence="8">Belongs to the pacC/RIM101 family.</text>
</comment>
<keyword evidence="13" id="KW-1185">Reference proteome</keyword>
<gene>
    <name evidence="12" type="ORF">C8A01DRAFT_13216</name>
</gene>
<evidence type="ECO:0000256" key="7">
    <source>
        <dbReference type="ARBA" id="ARBA00023242"/>
    </source>
</evidence>
<dbReference type="PANTHER" id="PTHR47257:SF1">
    <property type="entry name" value="PH-RESPONSE TRANSCRIPTION FACTOR PACC_RIM101"/>
    <property type="match status" value="1"/>
</dbReference>
<name>A0AAN6PLX5_9PEZI</name>
<evidence type="ECO:0000256" key="3">
    <source>
        <dbReference type="ARBA" id="ARBA00022723"/>
    </source>
</evidence>
<evidence type="ECO:0000256" key="9">
    <source>
        <dbReference type="PROSITE-ProRule" id="PRU00042"/>
    </source>
</evidence>
<feature type="compositionally biased region" description="Basic and acidic residues" evidence="10">
    <location>
        <begin position="535"/>
        <end position="562"/>
    </location>
</feature>
<evidence type="ECO:0000313" key="12">
    <source>
        <dbReference type="EMBL" id="KAK4043197.1"/>
    </source>
</evidence>
<dbReference type="Pfam" id="PF00096">
    <property type="entry name" value="zf-C2H2"/>
    <property type="match status" value="1"/>
</dbReference>
<comment type="caution">
    <text evidence="12">The sequence shown here is derived from an EMBL/GenBank/DDBJ whole genome shotgun (WGS) entry which is preliminary data.</text>
</comment>
<evidence type="ECO:0000256" key="10">
    <source>
        <dbReference type="SAM" id="MobiDB-lite"/>
    </source>
</evidence>
<feature type="compositionally biased region" description="Polar residues" evidence="10">
    <location>
        <begin position="406"/>
        <end position="439"/>
    </location>
</feature>
<feature type="region of interest" description="Disordered" evidence="10">
    <location>
        <begin position="391"/>
        <end position="444"/>
    </location>
</feature>
<feature type="domain" description="C2H2-type" evidence="11">
    <location>
        <begin position="126"/>
        <end position="153"/>
    </location>
</feature>
<comment type="subcellular location">
    <subcellularLocation>
        <location evidence="1">Nucleus</location>
    </subcellularLocation>
</comment>
<keyword evidence="3" id="KW-0479">Metal-binding</keyword>
<dbReference type="SMART" id="SM00355">
    <property type="entry name" value="ZnF_C2H2"/>
    <property type="match status" value="3"/>
</dbReference>
<dbReference type="AlphaFoldDB" id="A0AAN6PLX5"/>
<dbReference type="GO" id="GO:0005634">
    <property type="term" value="C:nucleus"/>
    <property type="evidence" value="ECO:0007669"/>
    <property type="project" value="UniProtKB-SubCell"/>
</dbReference>
<dbReference type="PROSITE" id="PS00028">
    <property type="entry name" value="ZINC_FINGER_C2H2_1"/>
    <property type="match status" value="2"/>
</dbReference>
<evidence type="ECO:0000313" key="13">
    <source>
        <dbReference type="Proteomes" id="UP001303115"/>
    </source>
</evidence>
<dbReference type="GO" id="GO:0008270">
    <property type="term" value="F:zinc ion binding"/>
    <property type="evidence" value="ECO:0007669"/>
    <property type="project" value="UniProtKB-KW"/>
</dbReference>
<dbReference type="InterPro" id="IPR036236">
    <property type="entry name" value="Znf_C2H2_sf"/>
</dbReference>
<feature type="compositionally biased region" description="Low complexity" evidence="10">
    <location>
        <begin position="17"/>
        <end position="55"/>
    </location>
</feature>
<dbReference type="FunFam" id="3.30.160.60:FF:000458">
    <property type="entry name" value="pH-response transcription factor pacC/RIM101"/>
    <property type="match status" value="1"/>
</dbReference>
<evidence type="ECO:0000256" key="6">
    <source>
        <dbReference type="ARBA" id="ARBA00022833"/>
    </source>
</evidence>
<evidence type="ECO:0000259" key="11">
    <source>
        <dbReference type="PROSITE" id="PS50157"/>
    </source>
</evidence>
<dbReference type="PROSITE" id="PS50157">
    <property type="entry name" value="ZINC_FINGER_C2H2_2"/>
    <property type="match status" value="3"/>
</dbReference>
<feature type="domain" description="C2H2-type" evidence="11">
    <location>
        <begin position="96"/>
        <end position="125"/>
    </location>
</feature>
<evidence type="ECO:0000256" key="1">
    <source>
        <dbReference type="ARBA" id="ARBA00004123"/>
    </source>
</evidence>
<evidence type="ECO:0000256" key="5">
    <source>
        <dbReference type="ARBA" id="ARBA00022771"/>
    </source>
</evidence>
<dbReference type="Gene3D" id="3.30.160.60">
    <property type="entry name" value="Classic Zinc Finger"/>
    <property type="match status" value="2"/>
</dbReference>
<feature type="domain" description="C2H2-type" evidence="11">
    <location>
        <begin position="60"/>
        <end position="90"/>
    </location>
</feature>
<evidence type="ECO:0000256" key="4">
    <source>
        <dbReference type="ARBA" id="ARBA00022737"/>
    </source>
</evidence>
<dbReference type="InterPro" id="IPR050806">
    <property type="entry name" value="pacC/RIM101"/>
</dbReference>
<keyword evidence="5 9" id="KW-0863">Zinc-finger</keyword>
<keyword evidence="4" id="KW-0677">Repeat</keyword>
<keyword evidence="7" id="KW-0539">Nucleus</keyword>
<feature type="region of interest" description="Disordered" evidence="10">
    <location>
        <begin position="1"/>
        <end position="55"/>
    </location>
</feature>
<dbReference type="SUPFAM" id="SSF57667">
    <property type="entry name" value="beta-beta-alpha zinc fingers"/>
    <property type="match status" value="2"/>
</dbReference>
<dbReference type="EMBL" id="MU854330">
    <property type="protein sequence ID" value="KAK4043197.1"/>
    <property type="molecule type" value="Genomic_DNA"/>
</dbReference>
<dbReference type="Proteomes" id="UP001303115">
    <property type="component" value="Unassembled WGS sequence"/>
</dbReference>
<sequence length="571" mass="61346">MSGITPPSQAPAPDGTNNAVPAPAAPASGASNPASNDNTPAPSTGATASSSSSAGQDDNLTCHWAACKEHFTSAEALYEHICEKHVGRKSTNNLNLTCQWNQCRTTTVKRDHITSHIRVHVPLKPHKCDFCGKSFKRPQDLKKHVKTHADDSVLVAGRAPQDQPGAMNPSYRPHPGTKPPAGFYDHNGHMRGTNSGHFGHPHQNGQASYYGQQQQAPQPSYHAPMYYSHAMGGSRADYIGHQAAGFGEAARKRDAESLNEFFGSVKRAQIDPRSYAQIGRSLMPIHSSLGMHAGGGLATEYMPQAPHTLGVGNASHGPLTQHYYLPPMPNLRTKEDLQQIDHMLEQMQATIYDNSGSPSSHYAPVDMRPSPTYATRPDGYAVTAAQVMSPLSAPTHSAGGTPAVTPPSSTMSYTSGHSPTASSAGLSPSSRHTSVSYPSLPSRPNLPYPSAAGLGSTFAHNERRLSGGMLQSASGARRDGDRTPTLKAADGAAVSSPSEESESGEAETYDDWMHNVRAVEYLRAYVRHRLERREYDEGSDDGRVDNSRIDPMLHGDRGRDRVSYPSLPPVQ</sequence>
<dbReference type="PANTHER" id="PTHR47257">
    <property type="entry name" value="PH-RESPONSE TRANSCRIPTION FACTOR PACC/RIM101"/>
    <property type="match status" value="1"/>
</dbReference>